<reference evidence="1 2" key="1">
    <citation type="submission" date="2016-02" db="EMBL/GenBank/DDBJ databases">
        <title>Genome analysis of coral dinoflagellate symbionts highlights evolutionary adaptations to a symbiotic lifestyle.</title>
        <authorList>
            <person name="Aranda M."/>
            <person name="Li Y."/>
            <person name="Liew Y.J."/>
            <person name="Baumgarten S."/>
            <person name="Simakov O."/>
            <person name="Wilson M."/>
            <person name="Piel J."/>
            <person name="Ashoor H."/>
            <person name="Bougouffa S."/>
            <person name="Bajic V.B."/>
            <person name="Ryu T."/>
            <person name="Ravasi T."/>
            <person name="Bayer T."/>
            <person name="Micklem G."/>
            <person name="Kim H."/>
            <person name="Bhak J."/>
            <person name="Lajeunesse T.C."/>
            <person name="Voolstra C.R."/>
        </authorList>
    </citation>
    <scope>NUCLEOTIDE SEQUENCE [LARGE SCALE GENOMIC DNA]</scope>
    <source>
        <strain evidence="1 2">CCMP2467</strain>
    </source>
</reference>
<evidence type="ECO:0000313" key="2">
    <source>
        <dbReference type="Proteomes" id="UP000186817"/>
    </source>
</evidence>
<evidence type="ECO:0000313" key="1">
    <source>
        <dbReference type="EMBL" id="OLP99590.1"/>
    </source>
</evidence>
<dbReference type="Proteomes" id="UP000186817">
    <property type="component" value="Unassembled WGS sequence"/>
</dbReference>
<gene>
    <name evidence="1" type="ORF">AK812_SmicGene17822</name>
</gene>
<keyword evidence="2" id="KW-1185">Reference proteome</keyword>
<dbReference type="EMBL" id="LSRX01000355">
    <property type="protein sequence ID" value="OLP99590.1"/>
    <property type="molecule type" value="Genomic_DNA"/>
</dbReference>
<name>A0A1Q9DWP7_SYMMI</name>
<proteinExistence type="predicted"/>
<accession>A0A1Q9DWP7</accession>
<sequence>MGTEDMAVLRRCLAEDKTLNFELQVAELCIVASEERVGISLDHPLSNLAYLDSAGDIMLDHRKKRVKRAAKATLRELVPALYEARFCDMSRVLGQFLSAECILRSVTEIVVLEFNVGFLHEGQQSSPL</sequence>
<organism evidence="1 2">
    <name type="scientific">Symbiodinium microadriaticum</name>
    <name type="common">Dinoflagellate</name>
    <name type="synonym">Zooxanthella microadriatica</name>
    <dbReference type="NCBI Taxonomy" id="2951"/>
    <lineage>
        <taxon>Eukaryota</taxon>
        <taxon>Sar</taxon>
        <taxon>Alveolata</taxon>
        <taxon>Dinophyceae</taxon>
        <taxon>Suessiales</taxon>
        <taxon>Symbiodiniaceae</taxon>
        <taxon>Symbiodinium</taxon>
    </lineage>
</organism>
<protein>
    <submittedName>
        <fullName evidence="1">Uncharacterized protein</fullName>
    </submittedName>
</protein>
<dbReference type="AlphaFoldDB" id="A0A1Q9DWP7"/>
<dbReference type="OrthoDB" id="10493314at2759"/>
<comment type="caution">
    <text evidence="1">The sequence shown here is derived from an EMBL/GenBank/DDBJ whole genome shotgun (WGS) entry which is preliminary data.</text>
</comment>